<dbReference type="AlphaFoldDB" id="X0SJA5"/>
<evidence type="ECO:0000313" key="2">
    <source>
        <dbReference type="EMBL" id="GAF81084.1"/>
    </source>
</evidence>
<sequence>CVKKRRKSEEQHKPPGDPFDLWLAMVGTLVIEPMIDVFRSAGRLARGTRRQSRRRSRGDGRRRDKP</sequence>
<organism evidence="2">
    <name type="scientific">marine sediment metagenome</name>
    <dbReference type="NCBI Taxonomy" id="412755"/>
    <lineage>
        <taxon>unclassified sequences</taxon>
        <taxon>metagenomes</taxon>
        <taxon>ecological metagenomes</taxon>
    </lineage>
</organism>
<proteinExistence type="predicted"/>
<feature type="region of interest" description="Disordered" evidence="1">
    <location>
        <begin position="41"/>
        <end position="66"/>
    </location>
</feature>
<accession>X0SJA5</accession>
<evidence type="ECO:0000256" key="1">
    <source>
        <dbReference type="SAM" id="MobiDB-lite"/>
    </source>
</evidence>
<gene>
    <name evidence="2" type="ORF">S01H1_03914</name>
</gene>
<name>X0SJA5_9ZZZZ</name>
<comment type="caution">
    <text evidence="2">The sequence shown here is derived from an EMBL/GenBank/DDBJ whole genome shotgun (WGS) entry which is preliminary data.</text>
</comment>
<reference evidence="2" key="1">
    <citation type="journal article" date="2014" name="Front. Microbiol.">
        <title>High frequency of phylogenetically diverse reductive dehalogenase-homologous genes in deep subseafloor sedimentary metagenomes.</title>
        <authorList>
            <person name="Kawai M."/>
            <person name="Futagami T."/>
            <person name="Toyoda A."/>
            <person name="Takaki Y."/>
            <person name="Nishi S."/>
            <person name="Hori S."/>
            <person name="Arai W."/>
            <person name="Tsubouchi T."/>
            <person name="Morono Y."/>
            <person name="Uchiyama I."/>
            <person name="Ito T."/>
            <person name="Fujiyama A."/>
            <person name="Inagaki F."/>
            <person name="Takami H."/>
        </authorList>
    </citation>
    <scope>NUCLEOTIDE SEQUENCE</scope>
    <source>
        <strain evidence="2">Expedition CK06-06</strain>
    </source>
</reference>
<feature type="non-terminal residue" evidence="2">
    <location>
        <position position="1"/>
    </location>
</feature>
<dbReference type="EMBL" id="BARS01002097">
    <property type="protein sequence ID" value="GAF81084.1"/>
    <property type="molecule type" value="Genomic_DNA"/>
</dbReference>
<feature type="compositionally biased region" description="Basic and acidic residues" evidence="1">
    <location>
        <begin position="57"/>
        <end position="66"/>
    </location>
</feature>
<protein>
    <submittedName>
        <fullName evidence="2">Uncharacterized protein</fullName>
    </submittedName>
</protein>
<feature type="compositionally biased region" description="Basic residues" evidence="1">
    <location>
        <begin position="46"/>
        <end position="56"/>
    </location>
</feature>